<dbReference type="PANTHER" id="PTHR14286:SF2">
    <property type="entry name" value="CENTROSOMAL PROTEIN 15 KDA"/>
    <property type="match status" value="1"/>
</dbReference>
<evidence type="ECO:0000313" key="1">
    <source>
        <dbReference type="EMBL" id="EEN66923.1"/>
    </source>
</evidence>
<accession>C3XYN8</accession>
<dbReference type="InParanoid" id="C3XYN8"/>
<name>C3XYN8_BRAFL</name>
<protein>
    <submittedName>
        <fullName evidence="1">Uncharacterized protein</fullName>
    </submittedName>
</protein>
<dbReference type="EMBL" id="GG666473">
    <property type="protein sequence ID" value="EEN66923.1"/>
    <property type="molecule type" value="Genomic_DNA"/>
</dbReference>
<sequence length="144" mass="16696">MDRSQKEEKWLAREIQLSQKHAELLAKREQLLHLSQSELNSSEHRAKVHQAHWTHVQQRNKQLLQDIKRSQVEMKDIARQPPNVKFTELQNCPESEGVVPAFPPVCLPRRPGPVARPRPDLLGCFPLIARYSGACWALWWVPLS</sequence>
<dbReference type="AlphaFoldDB" id="C3XYN8"/>
<dbReference type="InterPro" id="IPR028006">
    <property type="entry name" value="CEP15-like"/>
</dbReference>
<dbReference type="Pfam" id="PF15134">
    <property type="entry name" value="CEP15-like"/>
    <property type="match status" value="1"/>
</dbReference>
<gene>
    <name evidence="1" type="ORF">BRAFLDRAFT_126294</name>
</gene>
<dbReference type="PANTHER" id="PTHR14286">
    <property type="entry name" value="GENE, 49355-RELATED"/>
    <property type="match status" value="1"/>
</dbReference>
<reference evidence="1" key="1">
    <citation type="journal article" date="2008" name="Nature">
        <title>The amphioxus genome and the evolution of the chordate karyotype.</title>
        <authorList>
            <consortium name="US DOE Joint Genome Institute (JGI-PGF)"/>
            <person name="Putnam N.H."/>
            <person name="Butts T."/>
            <person name="Ferrier D.E.K."/>
            <person name="Furlong R.F."/>
            <person name="Hellsten U."/>
            <person name="Kawashima T."/>
            <person name="Robinson-Rechavi M."/>
            <person name="Shoguchi E."/>
            <person name="Terry A."/>
            <person name="Yu J.-K."/>
            <person name="Benito-Gutierrez E.L."/>
            <person name="Dubchak I."/>
            <person name="Garcia-Fernandez J."/>
            <person name="Gibson-Brown J.J."/>
            <person name="Grigoriev I.V."/>
            <person name="Horton A.C."/>
            <person name="de Jong P.J."/>
            <person name="Jurka J."/>
            <person name="Kapitonov V.V."/>
            <person name="Kohara Y."/>
            <person name="Kuroki Y."/>
            <person name="Lindquist E."/>
            <person name="Lucas S."/>
            <person name="Osoegawa K."/>
            <person name="Pennacchio L.A."/>
            <person name="Salamov A.A."/>
            <person name="Satou Y."/>
            <person name="Sauka-Spengler T."/>
            <person name="Schmutz J."/>
            <person name="Shin-I T."/>
            <person name="Toyoda A."/>
            <person name="Bronner-Fraser M."/>
            <person name="Fujiyama A."/>
            <person name="Holland L.Z."/>
            <person name="Holland P.W.H."/>
            <person name="Satoh N."/>
            <person name="Rokhsar D.S."/>
        </authorList>
    </citation>
    <scope>NUCLEOTIDE SEQUENCE [LARGE SCALE GENOMIC DNA]</scope>
    <source>
        <strain evidence="1">S238N-H82</strain>
        <tissue evidence="1">Testes</tissue>
    </source>
</reference>
<organism>
    <name type="scientific">Branchiostoma floridae</name>
    <name type="common">Florida lancelet</name>
    <name type="synonym">Amphioxus</name>
    <dbReference type="NCBI Taxonomy" id="7739"/>
    <lineage>
        <taxon>Eukaryota</taxon>
        <taxon>Metazoa</taxon>
        <taxon>Chordata</taxon>
        <taxon>Cephalochordata</taxon>
        <taxon>Leptocardii</taxon>
        <taxon>Amphioxiformes</taxon>
        <taxon>Branchiostomatidae</taxon>
        <taxon>Branchiostoma</taxon>
    </lineage>
</organism>
<proteinExistence type="predicted"/>